<protein>
    <submittedName>
        <fullName evidence="9">Acyl-CoA dehydrogenase family protein</fullName>
    </submittedName>
</protein>
<reference evidence="9" key="1">
    <citation type="submission" date="2020-10" db="EMBL/GenBank/DDBJ databases">
        <title>De novo genome project of the cellulose decomposer Thermobifida halotolerans type strain.</title>
        <authorList>
            <person name="Nagy I."/>
            <person name="Horvath B."/>
            <person name="Kukolya J."/>
            <person name="Nagy I."/>
            <person name="Orsini M."/>
        </authorList>
    </citation>
    <scope>NUCLEOTIDE SEQUENCE</scope>
    <source>
        <strain evidence="9">DSM 44931</strain>
    </source>
</reference>
<dbReference type="InterPro" id="IPR013786">
    <property type="entry name" value="AcylCoA_DH/ox_N"/>
</dbReference>
<dbReference type="KEGG" id="thao:NI17_005625"/>
<sequence length="721" mass="76199">MSTGFSAEAEDFGRTVADVLADLWGDATAAPDGDLARLWKTAAAQGWFELASERALDFLVAAVRELGRRACPLPVVDAYVAGLLLGADHAERVASGRLRPVVAVVDDPGTDTADHCEAAPHATHVLLVHPGSGRVRLAPISRVEPTPGLAVPAWSRVGVAEPETELRAEAALIDDALAVWTLGLAVRALGAAGRGHELAVAHAATREQFGRVIGGFGAVQQRVAACHIEVGAAEALVKDAVGHGLAESGEWTLAAALAVRYVGDTATSVMFGAQHTLGAIGFFEEHEAAWLFRRVHADVARLRAAARHATGVSRALVEQGRSLPSFHLGEAAEEFRSRIRALLAEHRVVDGHGRQDHDRERLRAAMAERGLFSLGWPVEEGGREAGVAEQAVLNEEMKYARGPVDRAMSAAMLLGHSILKHGTPEQKAEFLPLIRRGEMRFCLGYSEPEAGSDLASLRTGAVRDGDHWVVNGQKSWTTRAHTASHVWLAVRTDPDAVPRHAGITIFLVPMDTPGITVQRHTALSGEVSCTVFYDDVRVPDSARVGEVNGGWRVITDALAAERVVMGGVAATLLRQLDDLLEHLRTDPERMLGADGSGKRERLESLAARLQAARALVLEATRAMAGGGGSDLAAPMAGVLGGELAEDFGQGVLELLGPDAALGADVPRAPGGGVFERALRTSPMFVIGGGTNDIQRAIVARGLGLPREERAARGRGAGCGPR</sequence>
<evidence type="ECO:0000256" key="3">
    <source>
        <dbReference type="ARBA" id="ARBA00022630"/>
    </source>
</evidence>
<accession>A0A399G760</accession>
<dbReference type="Proteomes" id="UP000265719">
    <property type="component" value="Chromosome"/>
</dbReference>
<keyword evidence="5" id="KW-0560">Oxidoreductase</keyword>
<evidence type="ECO:0000313" key="10">
    <source>
        <dbReference type="Proteomes" id="UP000265719"/>
    </source>
</evidence>
<evidence type="ECO:0000259" key="7">
    <source>
        <dbReference type="Pfam" id="PF02770"/>
    </source>
</evidence>
<gene>
    <name evidence="9" type="ORF">NI17_005625</name>
</gene>
<dbReference type="Pfam" id="PF02770">
    <property type="entry name" value="Acyl-CoA_dh_M"/>
    <property type="match status" value="1"/>
</dbReference>
<dbReference type="SUPFAM" id="SSF56645">
    <property type="entry name" value="Acyl-CoA dehydrogenase NM domain-like"/>
    <property type="match status" value="1"/>
</dbReference>
<keyword evidence="3" id="KW-0285">Flavoprotein</keyword>
<feature type="domain" description="Acyl-CoA dehydrogenase/oxidase C-terminal" evidence="6">
    <location>
        <begin position="548"/>
        <end position="702"/>
    </location>
</feature>
<dbReference type="Pfam" id="PF00441">
    <property type="entry name" value="Acyl-CoA_dh_1"/>
    <property type="match status" value="2"/>
</dbReference>
<dbReference type="PANTHER" id="PTHR43292:SF4">
    <property type="entry name" value="ACYL-COA DEHYDROGENASE FADE34"/>
    <property type="match status" value="1"/>
</dbReference>
<dbReference type="InterPro" id="IPR006091">
    <property type="entry name" value="Acyl-CoA_Oxase/DH_mid-dom"/>
</dbReference>
<evidence type="ECO:0000256" key="5">
    <source>
        <dbReference type="ARBA" id="ARBA00023002"/>
    </source>
</evidence>
<feature type="domain" description="Acyl-CoA dehydrogenase/oxidase N-terminal" evidence="8">
    <location>
        <begin position="330"/>
        <end position="438"/>
    </location>
</feature>
<dbReference type="Gene3D" id="2.40.110.10">
    <property type="entry name" value="Butyryl-CoA Dehydrogenase, subunit A, domain 2"/>
    <property type="match status" value="1"/>
</dbReference>
<comment type="cofactor">
    <cofactor evidence="1">
        <name>FAD</name>
        <dbReference type="ChEBI" id="CHEBI:57692"/>
    </cofactor>
</comment>
<evidence type="ECO:0000313" key="9">
    <source>
        <dbReference type="EMBL" id="UOE20684.1"/>
    </source>
</evidence>
<dbReference type="PANTHER" id="PTHR43292">
    <property type="entry name" value="ACYL-COA DEHYDROGENASE"/>
    <property type="match status" value="1"/>
</dbReference>
<keyword evidence="4" id="KW-0274">FAD</keyword>
<proteinExistence type="inferred from homology"/>
<dbReference type="InterPro" id="IPR009075">
    <property type="entry name" value="AcylCo_DH/oxidase_C"/>
</dbReference>
<dbReference type="InterPro" id="IPR046373">
    <property type="entry name" value="Acyl-CoA_Oxase/DH_mid-dom_sf"/>
</dbReference>
<dbReference type="InterPro" id="IPR037069">
    <property type="entry name" value="AcylCoA_DH/ox_N_sf"/>
</dbReference>
<dbReference type="Gene3D" id="1.20.140.10">
    <property type="entry name" value="Butyryl-CoA Dehydrogenase, subunit A, domain 3"/>
    <property type="match status" value="2"/>
</dbReference>
<name>A0A399G760_9ACTN</name>
<dbReference type="Gene3D" id="1.10.540.10">
    <property type="entry name" value="Acyl-CoA dehydrogenase/oxidase, N-terminal domain"/>
    <property type="match status" value="1"/>
</dbReference>
<evidence type="ECO:0000256" key="2">
    <source>
        <dbReference type="ARBA" id="ARBA00009347"/>
    </source>
</evidence>
<comment type="similarity">
    <text evidence="2">Belongs to the acyl-CoA dehydrogenase family.</text>
</comment>
<feature type="domain" description="Acyl-CoA oxidase/dehydrogenase middle" evidence="7">
    <location>
        <begin position="442"/>
        <end position="535"/>
    </location>
</feature>
<dbReference type="Pfam" id="PF02771">
    <property type="entry name" value="Acyl-CoA_dh_N"/>
    <property type="match status" value="1"/>
</dbReference>
<dbReference type="EMBL" id="CP063196">
    <property type="protein sequence ID" value="UOE20684.1"/>
    <property type="molecule type" value="Genomic_DNA"/>
</dbReference>
<dbReference type="GO" id="GO:0050660">
    <property type="term" value="F:flavin adenine dinucleotide binding"/>
    <property type="evidence" value="ECO:0007669"/>
    <property type="project" value="InterPro"/>
</dbReference>
<dbReference type="FunFam" id="2.40.110.10:FF:000002">
    <property type="entry name" value="Acyl-CoA dehydrogenase fadE12"/>
    <property type="match status" value="1"/>
</dbReference>
<keyword evidence="10" id="KW-1185">Reference proteome</keyword>
<evidence type="ECO:0000256" key="1">
    <source>
        <dbReference type="ARBA" id="ARBA00001974"/>
    </source>
</evidence>
<evidence type="ECO:0000256" key="4">
    <source>
        <dbReference type="ARBA" id="ARBA00022827"/>
    </source>
</evidence>
<dbReference type="AlphaFoldDB" id="A0A399G760"/>
<dbReference type="RefSeq" id="WP_119267763.1">
    <property type="nucleotide sequence ID" value="NZ_CP063196.1"/>
</dbReference>
<dbReference type="SUPFAM" id="SSF47203">
    <property type="entry name" value="Acyl-CoA dehydrogenase C-terminal domain-like"/>
    <property type="match status" value="2"/>
</dbReference>
<feature type="domain" description="Acyl-CoA dehydrogenase/oxidase C-terminal" evidence="6">
    <location>
        <begin position="178"/>
        <end position="296"/>
    </location>
</feature>
<dbReference type="InterPro" id="IPR036250">
    <property type="entry name" value="AcylCo_DH-like_C"/>
</dbReference>
<dbReference type="GO" id="GO:0005886">
    <property type="term" value="C:plasma membrane"/>
    <property type="evidence" value="ECO:0007669"/>
    <property type="project" value="TreeGrafter"/>
</dbReference>
<dbReference type="InterPro" id="IPR052161">
    <property type="entry name" value="Mycobact_Acyl-CoA_DH"/>
</dbReference>
<dbReference type="GO" id="GO:0016627">
    <property type="term" value="F:oxidoreductase activity, acting on the CH-CH group of donors"/>
    <property type="evidence" value="ECO:0007669"/>
    <property type="project" value="InterPro"/>
</dbReference>
<evidence type="ECO:0000259" key="8">
    <source>
        <dbReference type="Pfam" id="PF02771"/>
    </source>
</evidence>
<evidence type="ECO:0000259" key="6">
    <source>
        <dbReference type="Pfam" id="PF00441"/>
    </source>
</evidence>
<organism evidence="9 10">
    <name type="scientific">Thermobifida halotolerans</name>
    <dbReference type="NCBI Taxonomy" id="483545"/>
    <lineage>
        <taxon>Bacteria</taxon>
        <taxon>Bacillati</taxon>
        <taxon>Actinomycetota</taxon>
        <taxon>Actinomycetes</taxon>
        <taxon>Streptosporangiales</taxon>
        <taxon>Nocardiopsidaceae</taxon>
        <taxon>Thermobifida</taxon>
    </lineage>
</organism>
<dbReference type="InterPro" id="IPR009100">
    <property type="entry name" value="AcylCoA_DH/oxidase_NM_dom_sf"/>
</dbReference>